<evidence type="ECO:0000256" key="5">
    <source>
        <dbReference type="ARBA" id="ARBA00022989"/>
    </source>
</evidence>
<accession>A0A1M7QSK7</accession>
<name>A0A1M7QSK7_9BACI</name>
<feature type="transmembrane region" description="Helical" evidence="7">
    <location>
        <begin position="154"/>
        <end position="177"/>
    </location>
</feature>
<dbReference type="SUPFAM" id="SSF161098">
    <property type="entry name" value="MetI-like"/>
    <property type="match status" value="1"/>
</dbReference>
<feature type="transmembrane region" description="Helical" evidence="7">
    <location>
        <begin position="121"/>
        <end position="142"/>
    </location>
</feature>
<feature type="transmembrane region" description="Helical" evidence="7">
    <location>
        <begin position="26"/>
        <end position="47"/>
    </location>
</feature>
<dbReference type="GO" id="GO:0055085">
    <property type="term" value="P:transmembrane transport"/>
    <property type="evidence" value="ECO:0007669"/>
    <property type="project" value="InterPro"/>
</dbReference>
<keyword evidence="6 7" id="KW-0472">Membrane</keyword>
<evidence type="ECO:0000256" key="6">
    <source>
        <dbReference type="ARBA" id="ARBA00023136"/>
    </source>
</evidence>
<feature type="transmembrane region" description="Helical" evidence="7">
    <location>
        <begin position="85"/>
        <end position="109"/>
    </location>
</feature>
<dbReference type="InterPro" id="IPR035906">
    <property type="entry name" value="MetI-like_sf"/>
</dbReference>
<comment type="similarity">
    <text evidence="7">Belongs to the binding-protein-dependent transport system permease family.</text>
</comment>
<evidence type="ECO:0000313" key="9">
    <source>
        <dbReference type="EMBL" id="SHN34653.1"/>
    </source>
</evidence>
<organism evidence="9 10">
    <name type="scientific">Gracilibacillus kekensis</name>
    <dbReference type="NCBI Taxonomy" id="1027249"/>
    <lineage>
        <taxon>Bacteria</taxon>
        <taxon>Bacillati</taxon>
        <taxon>Bacillota</taxon>
        <taxon>Bacilli</taxon>
        <taxon>Bacillales</taxon>
        <taxon>Bacillaceae</taxon>
        <taxon>Gracilibacillus</taxon>
    </lineage>
</organism>
<keyword evidence="4 7" id="KW-0812">Transmembrane</keyword>
<evidence type="ECO:0000256" key="1">
    <source>
        <dbReference type="ARBA" id="ARBA00004651"/>
    </source>
</evidence>
<dbReference type="Proteomes" id="UP000184184">
    <property type="component" value="Unassembled WGS sequence"/>
</dbReference>
<keyword evidence="5 7" id="KW-1133">Transmembrane helix</keyword>
<reference evidence="9 10" key="1">
    <citation type="submission" date="2016-11" db="EMBL/GenBank/DDBJ databases">
        <authorList>
            <person name="Jaros S."/>
            <person name="Januszkiewicz K."/>
            <person name="Wedrychowicz H."/>
        </authorList>
    </citation>
    <scope>NUCLEOTIDE SEQUENCE [LARGE SCALE GENOMIC DNA]</scope>
    <source>
        <strain evidence="9 10">CGMCC 1.10681</strain>
    </source>
</reference>
<gene>
    <name evidence="9" type="ORF">SAMN05216179_3525</name>
</gene>
<dbReference type="EMBL" id="FRCZ01000009">
    <property type="protein sequence ID" value="SHN34653.1"/>
    <property type="molecule type" value="Genomic_DNA"/>
</dbReference>
<keyword evidence="3" id="KW-1003">Cell membrane</keyword>
<dbReference type="AlphaFoldDB" id="A0A1M7QSK7"/>
<sequence length="292" mass="32941">MEQHIVSKKHASSHTVLRIKNMVFKFLKTVFLLVFSLLMIYPLYWLAISSFKTTEEFFRFPYSLPNEWTFDNFTRAWELADMGTAMINSTIVTVVGTALTVFLGALTAYVLSRFTFRLKGLVMLLFVIGMLIPIHSTLVPLFSIMNEVGMLNTYLALILPYTAFELPISVFLITAYMSSIPKEIDEAAVIDGSGYWGVFFRMMLPMSVPAMSTVAILAFLRYWNEYVFALVFINDTSLKTLPLSLSIFSDGYSTDYALTMAAMAIAVIPTIVMYVFFQEQIMKGMVAGSVKG</sequence>
<proteinExistence type="inferred from homology"/>
<keyword evidence="2 7" id="KW-0813">Transport</keyword>
<evidence type="ECO:0000313" key="10">
    <source>
        <dbReference type="Proteomes" id="UP000184184"/>
    </source>
</evidence>
<dbReference type="GO" id="GO:0005886">
    <property type="term" value="C:plasma membrane"/>
    <property type="evidence" value="ECO:0007669"/>
    <property type="project" value="UniProtKB-SubCell"/>
</dbReference>
<feature type="transmembrane region" description="Helical" evidence="7">
    <location>
        <begin position="256"/>
        <end position="277"/>
    </location>
</feature>
<evidence type="ECO:0000256" key="7">
    <source>
        <dbReference type="RuleBase" id="RU363032"/>
    </source>
</evidence>
<evidence type="ECO:0000256" key="2">
    <source>
        <dbReference type="ARBA" id="ARBA00022448"/>
    </source>
</evidence>
<dbReference type="PROSITE" id="PS50928">
    <property type="entry name" value="ABC_TM1"/>
    <property type="match status" value="1"/>
</dbReference>
<evidence type="ECO:0000256" key="4">
    <source>
        <dbReference type="ARBA" id="ARBA00022692"/>
    </source>
</evidence>
<keyword evidence="10" id="KW-1185">Reference proteome</keyword>
<dbReference type="PANTHER" id="PTHR43744:SF8">
    <property type="entry name" value="SN-GLYCEROL-3-PHOSPHATE TRANSPORT SYSTEM PERMEASE PROTEIN UGPE"/>
    <property type="match status" value="1"/>
</dbReference>
<evidence type="ECO:0000259" key="8">
    <source>
        <dbReference type="PROSITE" id="PS50928"/>
    </source>
</evidence>
<dbReference type="PANTHER" id="PTHR43744">
    <property type="entry name" value="ABC TRANSPORTER PERMEASE PROTEIN MG189-RELATED-RELATED"/>
    <property type="match status" value="1"/>
</dbReference>
<dbReference type="STRING" id="1027249.SAMN05216179_3525"/>
<feature type="transmembrane region" description="Helical" evidence="7">
    <location>
        <begin position="198"/>
        <end position="220"/>
    </location>
</feature>
<evidence type="ECO:0000256" key="3">
    <source>
        <dbReference type="ARBA" id="ARBA00022475"/>
    </source>
</evidence>
<dbReference type="Gene3D" id="1.10.3720.10">
    <property type="entry name" value="MetI-like"/>
    <property type="match status" value="1"/>
</dbReference>
<dbReference type="InterPro" id="IPR000515">
    <property type="entry name" value="MetI-like"/>
</dbReference>
<dbReference type="CDD" id="cd06261">
    <property type="entry name" value="TM_PBP2"/>
    <property type="match status" value="1"/>
</dbReference>
<dbReference type="Pfam" id="PF00528">
    <property type="entry name" value="BPD_transp_1"/>
    <property type="match status" value="1"/>
</dbReference>
<dbReference type="OrthoDB" id="187395at2"/>
<protein>
    <submittedName>
        <fullName evidence="9">Carbohydrate ABC transporter membrane protein 2, CUT1 family</fullName>
    </submittedName>
</protein>
<feature type="domain" description="ABC transmembrane type-1" evidence="8">
    <location>
        <begin position="86"/>
        <end position="277"/>
    </location>
</feature>
<comment type="subcellular location">
    <subcellularLocation>
        <location evidence="1 7">Cell membrane</location>
        <topology evidence="1 7">Multi-pass membrane protein</topology>
    </subcellularLocation>
</comment>